<dbReference type="SUPFAM" id="SSF53098">
    <property type="entry name" value="Ribonuclease H-like"/>
    <property type="match status" value="1"/>
</dbReference>
<dbReference type="Pfam" id="PF00929">
    <property type="entry name" value="RNase_T"/>
    <property type="match status" value="1"/>
</dbReference>
<keyword evidence="1 3" id="KW-0269">Exonuclease</keyword>
<dbReference type="InterPro" id="IPR012337">
    <property type="entry name" value="RNaseH-like_sf"/>
</dbReference>
<dbReference type="Proteomes" id="UP001596108">
    <property type="component" value="Unassembled WGS sequence"/>
</dbReference>
<gene>
    <name evidence="3" type="ORF">ACFPQ4_06795</name>
</gene>
<sequence length="248" mass="28293">MKEPPKSTNSMGRMWNLYKMGGLTPAIASMLGMSNAQQMAFIRSMSRDQRKESSLEMQLSEMGAVVFDLETTGFNPYNGDEIISIGGVHIRGDQFEDAEPFYQLVNPKRKIPRHITELTGITNEMAEKAPDLMQSLHDFMDFAGKRVLICHGSGHDKQFLNSALWRTSKVNLTHRVVDTMMIAKWLEPKLIHYGLDEVLERYGIAVTTRHHALHDSIMTAKLYFHFLKMIANRQVSSLGELYAYLSRH</sequence>
<name>A0ABW0QZZ9_9BACL</name>
<evidence type="ECO:0000313" key="3">
    <source>
        <dbReference type="EMBL" id="MFC5529157.1"/>
    </source>
</evidence>
<dbReference type="PANTHER" id="PTHR30231:SF41">
    <property type="entry name" value="DNA POLYMERASE III SUBUNIT EPSILON"/>
    <property type="match status" value="1"/>
</dbReference>
<feature type="domain" description="Exonuclease" evidence="2">
    <location>
        <begin position="63"/>
        <end position="232"/>
    </location>
</feature>
<dbReference type="InterPro" id="IPR036397">
    <property type="entry name" value="RNaseH_sf"/>
</dbReference>
<comment type="caution">
    <text evidence="3">The sequence shown here is derived from an EMBL/GenBank/DDBJ whole genome shotgun (WGS) entry which is preliminary data.</text>
</comment>
<dbReference type="SMART" id="SM00479">
    <property type="entry name" value="EXOIII"/>
    <property type="match status" value="1"/>
</dbReference>
<dbReference type="NCBIfam" id="TIGR00573">
    <property type="entry name" value="dnaq"/>
    <property type="match status" value="1"/>
</dbReference>
<keyword evidence="1 3" id="KW-0378">Hydrolase</keyword>
<dbReference type="PANTHER" id="PTHR30231">
    <property type="entry name" value="DNA POLYMERASE III SUBUNIT EPSILON"/>
    <property type="match status" value="1"/>
</dbReference>
<evidence type="ECO:0000313" key="4">
    <source>
        <dbReference type="Proteomes" id="UP001596108"/>
    </source>
</evidence>
<keyword evidence="4" id="KW-1185">Reference proteome</keyword>
<accession>A0ABW0QZZ9</accession>
<dbReference type="InterPro" id="IPR006054">
    <property type="entry name" value="DnaQ"/>
</dbReference>
<dbReference type="RefSeq" id="WP_378111027.1">
    <property type="nucleotide sequence ID" value="NZ_JBHSNC010000021.1"/>
</dbReference>
<dbReference type="CDD" id="cd06127">
    <property type="entry name" value="DEDDh"/>
    <property type="match status" value="1"/>
</dbReference>
<dbReference type="GO" id="GO:0004527">
    <property type="term" value="F:exonuclease activity"/>
    <property type="evidence" value="ECO:0007669"/>
    <property type="project" value="UniProtKB-KW"/>
</dbReference>
<keyword evidence="1 3" id="KW-0540">Nuclease</keyword>
<organism evidence="3 4">
    <name type="scientific">Cohnella yongneupensis</name>
    <dbReference type="NCBI Taxonomy" id="425006"/>
    <lineage>
        <taxon>Bacteria</taxon>
        <taxon>Bacillati</taxon>
        <taxon>Bacillota</taxon>
        <taxon>Bacilli</taxon>
        <taxon>Bacillales</taxon>
        <taxon>Paenibacillaceae</taxon>
        <taxon>Cohnella</taxon>
    </lineage>
</organism>
<reference evidence="4" key="1">
    <citation type="journal article" date="2019" name="Int. J. Syst. Evol. Microbiol.">
        <title>The Global Catalogue of Microorganisms (GCM) 10K type strain sequencing project: providing services to taxonomists for standard genome sequencing and annotation.</title>
        <authorList>
            <consortium name="The Broad Institute Genomics Platform"/>
            <consortium name="The Broad Institute Genome Sequencing Center for Infectious Disease"/>
            <person name="Wu L."/>
            <person name="Ma J."/>
        </authorList>
    </citation>
    <scope>NUCLEOTIDE SEQUENCE [LARGE SCALE GENOMIC DNA]</scope>
    <source>
        <strain evidence="4">CGMCC 1.18578</strain>
    </source>
</reference>
<evidence type="ECO:0000259" key="2">
    <source>
        <dbReference type="SMART" id="SM00479"/>
    </source>
</evidence>
<dbReference type="InterPro" id="IPR013520">
    <property type="entry name" value="Ribonucl_H"/>
</dbReference>
<dbReference type="Gene3D" id="3.30.420.10">
    <property type="entry name" value="Ribonuclease H-like superfamily/Ribonuclease H"/>
    <property type="match status" value="1"/>
</dbReference>
<evidence type="ECO:0000256" key="1">
    <source>
        <dbReference type="ARBA" id="ARBA00022839"/>
    </source>
</evidence>
<dbReference type="NCBIfam" id="NF005836">
    <property type="entry name" value="PRK07740.1"/>
    <property type="match status" value="1"/>
</dbReference>
<proteinExistence type="predicted"/>
<dbReference type="EMBL" id="JBHSNC010000021">
    <property type="protein sequence ID" value="MFC5529157.1"/>
    <property type="molecule type" value="Genomic_DNA"/>
</dbReference>
<protein>
    <submittedName>
        <fullName evidence="3">Exonuclease domain-containing protein</fullName>
    </submittedName>
</protein>